<dbReference type="InterPro" id="IPR029033">
    <property type="entry name" value="His_PPase_superfam"/>
</dbReference>
<evidence type="ECO:0000259" key="4">
    <source>
        <dbReference type="Pfam" id="PF01591"/>
    </source>
</evidence>
<dbReference type="GO" id="GO:0005524">
    <property type="term" value="F:ATP binding"/>
    <property type="evidence" value="ECO:0007669"/>
    <property type="project" value="UniProtKB-KW"/>
</dbReference>
<proteinExistence type="predicted"/>
<feature type="domain" description="6-phosphofructo-2-kinase" evidence="4">
    <location>
        <begin position="94"/>
        <end position="311"/>
    </location>
</feature>
<dbReference type="InterPro" id="IPR003094">
    <property type="entry name" value="6Pfruct_kin"/>
</dbReference>
<reference evidence="5 6" key="1">
    <citation type="submission" date="2019-01" db="EMBL/GenBank/DDBJ databases">
        <title>Draft Genome Sequencing of Zygosaccharomyces mellis Ca-7.</title>
        <authorList>
            <person name="Shiwa Y."/>
            <person name="Kanesaki Y."/>
            <person name="Ishige T."/>
            <person name="Mura K."/>
            <person name="Hori T."/>
            <person name="Tamura T."/>
        </authorList>
    </citation>
    <scope>NUCLEOTIDE SEQUENCE [LARGE SCALE GENOMIC DNA]</scope>
    <source>
        <strain evidence="5 6">Ca-7</strain>
    </source>
</reference>
<dbReference type="OrthoDB" id="267323at2759"/>
<evidence type="ECO:0000256" key="3">
    <source>
        <dbReference type="SAM" id="MobiDB-lite"/>
    </source>
</evidence>
<protein>
    <recommendedName>
        <fullName evidence="4">6-phosphofructo-2-kinase domain-containing protein</fullName>
    </recommendedName>
</protein>
<dbReference type="PANTHER" id="PTHR10606">
    <property type="entry name" value="6-PHOSPHOFRUCTO-2-KINASE/FRUCTOSE-2,6-BISPHOSPHATASE"/>
    <property type="match status" value="1"/>
</dbReference>
<dbReference type="Pfam" id="PF01591">
    <property type="entry name" value="6PF2K"/>
    <property type="match status" value="1"/>
</dbReference>
<dbReference type="PANTHER" id="PTHR10606:SF39">
    <property type="entry name" value="6-PHOSPHOFRUCTO-2-KINASE_FRUCTOSE-2,6-BISPHOSPHATASE YLR345W-RELATED"/>
    <property type="match status" value="1"/>
</dbReference>
<sequence length="569" mass="65798">MSEEDQEPRGKRKKKKSGTKARHLKIREMSVFVSDEESSLNEPTARPGNHMARTGKRWSGSGQVRSVKLSNTDGVHESVETEDYISPGQLYSTESGRLFHAGRILIVLVGLPATSKTLLSVAITRYTRWLGVRTKSFHVSEYRRQMTDYVPDEYFSAVPQTKEGMEYRRKVMTIVHEDMVRFFNDTKGQLGVYDALNIRSSERRDIADKFSSMNIKVLFIESRMTDAELINRSIKMAAQSSDYYGLPKVEARAEYMKRISLNKPLYESMSPEEGLSYVEYINFGQELRIYNNHYGYLTNKIVFFLMNLREKKGCVYFARCGTSDADNYLNDEELNEDGKKYSQMLTDLVVNRINERRRKTHGAITPASRKISPVTEPLEFLLIPTQASVEREAFRGDHRIRQTPSWDGADEDSFVVWTAPRKRTYDTAKFFENRGISVRQRSQLQQLNPGVVADMSEEQIKAKYPMEYFEWSKDPYHHRFPRAESYHDLAVRMEPLLLEMERMQGDILIIGHESTLRVLYGYLMACTCTELPSLNFQRDKLIEISFSPFQNKATLIPIPPVTSYSSRQS</sequence>
<dbReference type="SUPFAM" id="SSF52540">
    <property type="entry name" value="P-loop containing nucleoside triphosphate hydrolases"/>
    <property type="match status" value="1"/>
</dbReference>
<dbReference type="PIRSF" id="PIRSF000709">
    <property type="entry name" value="6PFK_2-Ptase"/>
    <property type="match status" value="1"/>
</dbReference>
<feature type="region of interest" description="Disordered" evidence="3">
    <location>
        <begin position="1"/>
        <end position="22"/>
    </location>
</feature>
<evidence type="ECO:0000313" key="5">
    <source>
        <dbReference type="EMBL" id="GCF01065.1"/>
    </source>
</evidence>
<dbReference type="AlphaFoldDB" id="A0A4C2EA61"/>
<evidence type="ECO:0000256" key="1">
    <source>
        <dbReference type="ARBA" id="ARBA00022741"/>
    </source>
</evidence>
<dbReference type="GO" id="GO:0006000">
    <property type="term" value="P:fructose metabolic process"/>
    <property type="evidence" value="ECO:0007669"/>
    <property type="project" value="InterPro"/>
</dbReference>
<dbReference type="SUPFAM" id="SSF53254">
    <property type="entry name" value="Phosphoglycerate mutase-like"/>
    <property type="match status" value="1"/>
</dbReference>
<dbReference type="GO" id="GO:0003873">
    <property type="term" value="F:6-phosphofructo-2-kinase activity"/>
    <property type="evidence" value="ECO:0007669"/>
    <property type="project" value="InterPro"/>
</dbReference>
<dbReference type="Gene3D" id="3.40.50.300">
    <property type="entry name" value="P-loop containing nucleotide triphosphate hydrolases"/>
    <property type="match status" value="1"/>
</dbReference>
<name>A0A4C2EA61_9SACH</name>
<evidence type="ECO:0000256" key="2">
    <source>
        <dbReference type="ARBA" id="ARBA00022840"/>
    </source>
</evidence>
<gene>
    <name evidence="5" type="ORF">ZYGM_000854</name>
</gene>
<dbReference type="Proteomes" id="UP000301737">
    <property type="component" value="Unassembled WGS sequence"/>
</dbReference>
<evidence type="ECO:0000313" key="6">
    <source>
        <dbReference type="Proteomes" id="UP000301737"/>
    </source>
</evidence>
<accession>A0A4C2EA61</accession>
<keyword evidence="6" id="KW-1185">Reference proteome</keyword>
<dbReference type="EMBL" id="BIMX01000026">
    <property type="protein sequence ID" value="GCF01065.1"/>
    <property type="molecule type" value="Genomic_DNA"/>
</dbReference>
<feature type="compositionally biased region" description="Basic residues" evidence="3">
    <location>
        <begin position="10"/>
        <end position="22"/>
    </location>
</feature>
<dbReference type="Gene3D" id="3.40.50.1240">
    <property type="entry name" value="Phosphoglycerate mutase-like"/>
    <property type="match status" value="1"/>
</dbReference>
<dbReference type="InterPro" id="IPR013078">
    <property type="entry name" value="His_Pase_superF_clade-1"/>
</dbReference>
<dbReference type="GO" id="GO:0005829">
    <property type="term" value="C:cytosol"/>
    <property type="evidence" value="ECO:0007669"/>
    <property type="project" value="TreeGrafter"/>
</dbReference>
<feature type="region of interest" description="Disordered" evidence="3">
    <location>
        <begin position="35"/>
        <end position="72"/>
    </location>
</feature>
<keyword evidence="2" id="KW-0067">ATP-binding</keyword>
<dbReference type="GO" id="GO:0004331">
    <property type="term" value="F:fructose-2,6-bisphosphate 2-phosphatase activity"/>
    <property type="evidence" value="ECO:0007669"/>
    <property type="project" value="TreeGrafter"/>
</dbReference>
<dbReference type="GO" id="GO:0006003">
    <property type="term" value="P:fructose 2,6-bisphosphate metabolic process"/>
    <property type="evidence" value="ECO:0007669"/>
    <property type="project" value="InterPro"/>
</dbReference>
<dbReference type="Pfam" id="PF00300">
    <property type="entry name" value="His_Phos_1"/>
    <property type="match status" value="1"/>
</dbReference>
<keyword evidence="1" id="KW-0547">Nucleotide-binding</keyword>
<dbReference type="SMART" id="SM00855">
    <property type="entry name" value="PGAM"/>
    <property type="match status" value="1"/>
</dbReference>
<dbReference type="InterPro" id="IPR013079">
    <property type="entry name" value="6Phosfructo_kin"/>
</dbReference>
<organism evidence="5 6">
    <name type="scientific">Zygosaccharomyces mellis</name>
    <dbReference type="NCBI Taxonomy" id="42258"/>
    <lineage>
        <taxon>Eukaryota</taxon>
        <taxon>Fungi</taxon>
        <taxon>Dikarya</taxon>
        <taxon>Ascomycota</taxon>
        <taxon>Saccharomycotina</taxon>
        <taxon>Saccharomycetes</taxon>
        <taxon>Saccharomycetales</taxon>
        <taxon>Saccharomycetaceae</taxon>
        <taxon>Zygosaccharomyces</taxon>
    </lineage>
</organism>
<dbReference type="InterPro" id="IPR027417">
    <property type="entry name" value="P-loop_NTPase"/>
</dbReference>
<feature type="compositionally biased region" description="Polar residues" evidence="3">
    <location>
        <begin position="60"/>
        <end position="72"/>
    </location>
</feature>
<comment type="caution">
    <text evidence="5">The sequence shown here is derived from an EMBL/GenBank/DDBJ whole genome shotgun (WGS) entry which is preliminary data.</text>
</comment>